<name>A0A0R2K269_9LACO</name>
<dbReference type="Proteomes" id="UP000051491">
    <property type="component" value="Unassembled WGS sequence"/>
</dbReference>
<evidence type="ECO:0000313" key="3">
    <source>
        <dbReference type="Proteomes" id="UP000051491"/>
    </source>
</evidence>
<reference evidence="2" key="2">
    <citation type="submission" date="2016-11" db="EMBL/GenBank/DDBJ databases">
        <authorList>
            <person name="Jaros S."/>
            <person name="Januszkiewicz K."/>
            <person name="Wedrychowicz H."/>
        </authorList>
    </citation>
    <scope>NUCLEOTIDE SEQUENCE [LARGE SCALE GENOMIC DNA]</scope>
    <source>
        <strain evidence="2">ACA-DC 1533</strain>
    </source>
</reference>
<reference evidence="4" key="3">
    <citation type="submission" date="2016-11" db="EMBL/GenBank/DDBJ databases">
        <authorList>
            <person name="Papadimitriou K."/>
        </authorList>
    </citation>
    <scope>NUCLEOTIDE SEQUENCE [LARGE SCALE GENOMIC DNA]</scope>
    <source>
        <strain evidence="4">ACA-DC 1533</strain>
    </source>
</reference>
<dbReference type="EMBL" id="LT630287">
    <property type="protein sequence ID" value="SFV41491.1"/>
    <property type="molecule type" value="Genomic_DNA"/>
</dbReference>
<evidence type="ECO:0000313" key="4">
    <source>
        <dbReference type="Proteomes" id="UP000190935"/>
    </source>
</evidence>
<reference evidence="1 3" key="1">
    <citation type="journal article" date="2015" name="Genome Announc.">
        <title>Expanding the biotechnology potential of lactobacilli through comparative genomics of 213 strains and associated genera.</title>
        <authorList>
            <person name="Sun Z."/>
            <person name="Harris H.M."/>
            <person name="McCann A."/>
            <person name="Guo C."/>
            <person name="Argimon S."/>
            <person name="Zhang W."/>
            <person name="Yang X."/>
            <person name="Jeffery I.B."/>
            <person name="Cooney J.C."/>
            <person name="Kagawa T.F."/>
            <person name="Liu W."/>
            <person name="Song Y."/>
            <person name="Salvetti E."/>
            <person name="Wrobel A."/>
            <person name="Rasinkangas P."/>
            <person name="Parkhill J."/>
            <person name="Rea M.C."/>
            <person name="O'Sullivan O."/>
            <person name="Ritari J."/>
            <person name="Douillard F.P."/>
            <person name="Paul Ross R."/>
            <person name="Yang R."/>
            <person name="Briner A.E."/>
            <person name="Felis G.E."/>
            <person name="de Vos W.M."/>
            <person name="Barrangou R."/>
            <person name="Klaenhammer T.R."/>
            <person name="Caufield P.W."/>
            <person name="Cui Y."/>
            <person name="Zhang H."/>
            <person name="O'Toole P.W."/>
        </authorList>
    </citation>
    <scope>NUCLEOTIDE SEQUENCE [LARGE SCALE GENOMIC DNA]</scope>
    <source>
        <strain evidence="1 3">DSM 15353</strain>
    </source>
</reference>
<dbReference type="AlphaFoldDB" id="A0A0R2K269"/>
<proteinExistence type="predicted"/>
<evidence type="ECO:0000313" key="2">
    <source>
        <dbReference type="EMBL" id="SFV41491.1"/>
    </source>
</evidence>
<gene>
    <name evidence="1" type="ORF">IV43_GL001435</name>
    <name evidence="2" type="ORF">LAC1533_2068</name>
</gene>
<dbReference type="EMBL" id="JQBK01000041">
    <property type="protein sequence ID" value="KRN83698.1"/>
    <property type="molecule type" value="Genomic_DNA"/>
</dbReference>
<protein>
    <submittedName>
        <fullName evidence="1">Uncharacterized protein</fullName>
    </submittedName>
</protein>
<dbReference type="KEGG" id="laca:LAC1533_2068"/>
<organism evidence="1 3">
    <name type="scientific">Ligilactobacillus acidipiscis</name>
    <dbReference type="NCBI Taxonomy" id="89059"/>
    <lineage>
        <taxon>Bacteria</taxon>
        <taxon>Bacillati</taxon>
        <taxon>Bacillota</taxon>
        <taxon>Bacilli</taxon>
        <taxon>Lactobacillales</taxon>
        <taxon>Lactobacillaceae</taxon>
        <taxon>Ligilactobacillus</taxon>
    </lineage>
</organism>
<accession>A0A0R2K269</accession>
<sequence length="63" mass="7261">MALEVCGKENERLKIDFKNLGQFELSWPRFFIPSCDFSLIEIGWNFTDLLADFVKLAGTSPDF</sequence>
<evidence type="ECO:0000313" key="1">
    <source>
        <dbReference type="EMBL" id="KRN83698.1"/>
    </source>
</evidence>
<dbReference type="Proteomes" id="UP000190935">
    <property type="component" value="Chromosome I"/>
</dbReference>